<feature type="compositionally biased region" description="Polar residues" evidence="1">
    <location>
        <begin position="1"/>
        <end position="11"/>
    </location>
</feature>
<dbReference type="Proteomes" id="UP001142489">
    <property type="component" value="Unassembled WGS sequence"/>
</dbReference>
<gene>
    <name evidence="2" type="ORF">JRQ81_012333</name>
</gene>
<dbReference type="EMBL" id="JAPFRF010000003">
    <property type="protein sequence ID" value="KAJ7338463.1"/>
    <property type="molecule type" value="Genomic_DNA"/>
</dbReference>
<feature type="region of interest" description="Disordered" evidence="1">
    <location>
        <begin position="1"/>
        <end position="23"/>
    </location>
</feature>
<sequence length="75" mass="8316">MFRVVQTSAKHQSGKEDFSGQNTRRATEGRVFLVLPILTVAGRGMWPQSNQLVLSPSPGRCPDVHVGDNELKIRL</sequence>
<accession>A0A9Q0Y225</accession>
<comment type="caution">
    <text evidence="2">The sequence shown here is derived from an EMBL/GenBank/DDBJ whole genome shotgun (WGS) entry which is preliminary data.</text>
</comment>
<evidence type="ECO:0000313" key="3">
    <source>
        <dbReference type="Proteomes" id="UP001142489"/>
    </source>
</evidence>
<proteinExistence type="predicted"/>
<evidence type="ECO:0000313" key="2">
    <source>
        <dbReference type="EMBL" id="KAJ7338463.1"/>
    </source>
</evidence>
<organism evidence="2 3">
    <name type="scientific">Phrynocephalus forsythii</name>
    <dbReference type="NCBI Taxonomy" id="171643"/>
    <lineage>
        <taxon>Eukaryota</taxon>
        <taxon>Metazoa</taxon>
        <taxon>Chordata</taxon>
        <taxon>Craniata</taxon>
        <taxon>Vertebrata</taxon>
        <taxon>Euteleostomi</taxon>
        <taxon>Lepidosauria</taxon>
        <taxon>Squamata</taxon>
        <taxon>Bifurcata</taxon>
        <taxon>Unidentata</taxon>
        <taxon>Episquamata</taxon>
        <taxon>Toxicofera</taxon>
        <taxon>Iguania</taxon>
        <taxon>Acrodonta</taxon>
        <taxon>Agamidae</taxon>
        <taxon>Agaminae</taxon>
        <taxon>Phrynocephalus</taxon>
    </lineage>
</organism>
<reference evidence="2" key="1">
    <citation type="journal article" date="2023" name="DNA Res.">
        <title>Chromosome-level genome assembly of Phrynocephalus forsythii using third-generation DNA sequencing and Hi-C analysis.</title>
        <authorList>
            <person name="Qi Y."/>
            <person name="Zhao W."/>
            <person name="Zhao Y."/>
            <person name="Niu C."/>
            <person name="Cao S."/>
            <person name="Zhang Y."/>
        </authorList>
    </citation>
    <scope>NUCLEOTIDE SEQUENCE</scope>
    <source>
        <tissue evidence="2">Muscle</tissue>
    </source>
</reference>
<dbReference type="AlphaFoldDB" id="A0A9Q0Y225"/>
<keyword evidence="3" id="KW-1185">Reference proteome</keyword>
<evidence type="ECO:0000256" key="1">
    <source>
        <dbReference type="SAM" id="MobiDB-lite"/>
    </source>
</evidence>
<name>A0A9Q0Y225_9SAUR</name>
<protein>
    <submittedName>
        <fullName evidence="2">Uncharacterized protein</fullName>
    </submittedName>
</protein>